<reference evidence="2 3" key="1">
    <citation type="journal article" date="2012" name="New Phytol.">
        <title>Insight into trade-off between wood decay and parasitism from the genome of a fungal forest pathogen.</title>
        <authorList>
            <person name="Olson A."/>
            <person name="Aerts A."/>
            <person name="Asiegbu F."/>
            <person name="Belbahri L."/>
            <person name="Bouzid O."/>
            <person name="Broberg A."/>
            <person name="Canback B."/>
            <person name="Coutinho P.M."/>
            <person name="Cullen D."/>
            <person name="Dalman K."/>
            <person name="Deflorio G."/>
            <person name="van Diepen L.T."/>
            <person name="Dunand C."/>
            <person name="Duplessis S."/>
            <person name="Durling M."/>
            <person name="Gonthier P."/>
            <person name="Grimwood J."/>
            <person name="Fossdal C.G."/>
            <person name="Hansson D."/>
            <person name="Henrissat B."/>
            <person name="Hietala A."/>
            <person name="Himmelstrand K."/>
            <person name="Hoffmeister D."/>
            <person name="Hogberg N."/>
            <person name="James T.Y."/>
            <person name="Karlsson M."/>
            <person name="Kohler A."/>
            <person name="Kues U."/>
            <person name="Lee Y.H."/>
            <person name="Lin Y.C."/>
            <person name="Lind M."/>
            <person name="Lindquist E."/>
            <person name="Lombard V."/>
            <person name="Lucas S."/>
            <person name="Lunden K."/>
            <person name="Morin E."/>
            <person name="Murat C."/>
            <person name="Park J."/>
            <person name="Raffaello T."/>
            <person name="Rouze P."/>
            <person name="Salamov A."/>
            <person name="Schmutz J."/>
            <person name="Solheim H."/>
            <person name="Stahlberg J."/>
            <person name="Velez H."/>
            <person name="de Vries R.P."/>
            <person name="Wiebenga A."/>
            <person name="Woodward S."/>
            <person name="Yakovlev I."/>
            <person name="Garbelotto M."/>
            <person name="Martin F."/>
            <person name="Grigoriev I.V."/>
            <person name="Stenlid J."/>
        </authorList>
    </citation>
    <scope>NUCLEOTIDE SEQUENCE [LARGE SCALE GENOMIC DNA]</scope>
    <source>
        <strain evidence="2 3">TC 32-1</strain>
    </source>
</reference>
<dbReference type="InterPro" id="IPR040976">
    <property type="entry name" value="Pkinase_fungal"/>
</dbReference>
<gene>
    <name evidence="2" type="ORF">HETIRDRAFT_308958</name>
</gene>
<dbReference type="Proteomes" id="UP000030671">
    <property type="component" value="Unassembled WGS sequence"/>
</dbReference>
<organism evidence="2 3">
    <name type="scientific">Heterobasidion irregulare (strain TC 32-1)</name>
    <dbReference type="NCBI Taxonomy" id="747525"/>
    <lineage>
        <taxon>Eukaryota</taxon>
        <taxon>Fungi</taxon>
        <taxon>Dikarya</taxon>
        <taxon>Basidiomycota</taxon>
        <taxon>Agaricomycotina</taxon>
        <taxon>Agaricomycetes</taxon>
        <taxon>Russulales</taxon>
        <taxon>Bondarzewiaceae</taxon>
        <taxon>Heterobasidion</taxon>
        <taxon>Heterobasidion annosum species complex</taxon>
    </lineage>
</organism>
<dbReference type="STRING" id="747525.W4KIW0"/>
<dbReference type="InParanoid" id="W4KIW0"/>
<proteinExistence type="predicted"/>
<keyword evidence="3" id="KW-1185">Reference proteome</keyword>
<dbReference type="KEGG" id="hir:HETIRDRAFT_308958"/>
<dbReference type="Pfam" id="PF17667">
    <property type="entry name" value="Pkinase_fungal"/>
    <property type="match status" value="1"/>
</dbReference>
<accession>W4KIW0</accession>
<dbReference type="HOGENOM" id="CLU_1057911_0_0_1"/>
<dbReference type="OrthoDB" id="2747778at2759"/>
<evidence type="ECO:0000259" key="1">
    <source>
        <dbReference type="Pfam" id="PF17667"/>
    </source>
</evidence>
<dbReference type="Gene3D" id="1.10.510.10">
    <property type="entry name" value="Transferase(Phosphotransferase) domain 1"/>
    <property type="match status" value="1"/>
</dbReference>
<dbReference type="GO" id="GO:0004672">
    <property type="term" value="F:protein kinase activity"/>
    <property type="evidence" value="ECO:0007669"/>
    <property type="project" value="InterPro"/>
</dbReference>
<dbReference type="SUPFAM" id="SSF56112">
    <property type="entry name" value="Protein kinase-like (PK-like)"/>
    <property type="match status" value="1"/>
</dbReference>
<dbReference type="InterPro" id="IPR008266">
    <property type="entry name" value="Tyr_kinase_AS"/>
</dbReference>
<dbReference type="RefSeq" id="XP_009542135.1">
    <property type="nucleotide sequence ID" value="XM_009543840.1"/>
</dbReference>
<dbReference type="EMBL" id="KI925455">
    <property type="protein sequence ID" value="ETW85265.1"/>
    <property type="molecule type" value="Genomic_DNA"/>
</dbReference>
<feature type="domain" description="Fungal-type protein kinase" evidence="1">
    <location>
        <begin position="3"/>
        <end position="103"/>
    </location>
</feature>
<evidence type="ECO:0000313" key="3">
    <source>
        <dbReference type="Proteomes" id="UP000030671"/>
    </source>
</evidence>
<dbReference type="InterPro" id="IPR011009">
    <property type="entry name" value="Kinase-like_dom_sf"/>
</dbReference>
<dbReference type="PROSITE" id="PS00109">
    <property type="entry name" value="PROTEIN_KINASE_TYR"/>
    <property type="match status" value="1"/>
</dbReference>
<dbReference type="GeneID" id="20669627"/>
<evidence type="ECO:0000313" key="2">
    <source>
        <dbReference type="EMBL" id="ETW85265.1"/>
    </source>
</evidence>
<dbReference type="AlphaFoldDB" id="W4KIW0"/>
<sequence>MCDGMKAHDLAIRLARVRHGDLSAGNILISDSGKGILIDWDLAMRLPSEDNQRVDTQGPQGPTTKWQTGTWQFISAARLMDPDSTRHELRDELESGLHVLLYTSVRYRASHLTVAQCKLLKKAFIEHFDSRSDTVQGRTSGGHGKYEFFQPIGPSAFSQDGLEKFLSEPHASLVETLRRLFVPLYSTERQLKLIPSMEQSRDAALEVLKTSDRFIEIIEEHLEMNGWTENDVSDELRGCDQFFTEARGLISEARRNSLLRANM</sequence>
<name>W4KIW0_HETIT</name>
<protein>
    <recommendedName>
        <fullName evidence="1">Fungal-type protein kinase domain-containing protein</fullName>
    </recommendedName>
</protein>